<dbReference type="HOGENOM" id="CLU_2931455_0_0_10"/>
<evidence type="ECO:0000313" key="1">
    <source>
        <dbReference type="EMBL" id="EDS13988.1"/>
    </source>
</evidence>
<sequence>MGGHTSGVAAAMFAARALMLAAPVGRQVVFHADYAVFVVMMGNDRYYQHNHADEEQKVCNVPFRFHPSLFDWSQR</sequence>
<protein>
    <submittedName>
        <fullName evidence="1">Uncharacterized protein</fullName>
    </submittedName>
</protein>
<dbReference type="EMBL" id="ABFZ02000022">
    <property type="protein sequence ID" value="EDS13988.1"/>
    <property type="molecule type" value="Genomic_DNA"/>
</dbReference>
<dbReference type="Proteomes" id="UP000004713">
    <property type="component" value="Unassembled WGS sequence"/>
</dbReference>
<evidence type="ECO:0000313" key="2">
    <source>
        <dbReference type="Proteomes" id="UP000004713"/>
    </source>
</evidence>
<comment type="caution">
    <text evidence="1">The sequence shown here is derived from an EMBL/GenBank/DDBJ whole genome shotgun (WGS) entry which is preliminary data.</text>
</comment>
<organism evidence="1 2">
    <name type="scientific">Bacteroides stercoris ATCC 43183</name>
    <dbReference type="NCBI Taxonomy" id="449673"/>
    <lineage>
        <taxon>Bacteria</taxon>
        <taxon>Pseudomonadati</taxon>
        <taxon>Bacteroidota</taxon>
        <taxon>Bacteroidia</taxon>
        <taxon>Bacteroidales</taxon>
        <taxon>Bacteroidaceae</taxon>
        <taxon>Bacteroides</taxon>
    </lineage>
</organism>
<name>B0NUE5_BACSE</name>
<reference evidence="1 2" key="2">
    <citation type="submission" date="2007-11" db="EMBL/GenBank/DDBJ databases">
        <authorList>
            <person name="Fulton L."/>
            <person name="Clifton S."/>
            <person name="Fulton B."/>
            <person name="Xu J."/>
            <person name="Minx P."/>
            <person name="Pepin K.H."/>
            <person name="Johnson M."/>
            <person name="Thiruvilangam P."/>
            <person name="Bhonagiri V."/>
            <person name="Nash W.E."/>
            <person name="Mardis E.R."/>
            <person name="Wilson R.K."/>
        </authorList>
    </citation>
    <scope>NUCLEOTIDE SEQUENCE [LARGE SCALE GENOMIC DNA]</scope>
    <source>
        <strain evidence="1 2">ATCC 43183</strain>
    </source>
</reference>
<dbReference type="eggNOG" id="ENOG5030R6I">
    <property type="taxonomic scope" value="Bacteria"/>
</dbReference>
<proteinExistence type="predicted"/>
<dbReference type="AlphaFoldDB" id="B0NUE5"/>
<accession>B0NUE5</accession>
<gene>
    <name evidence="1" type="ORF">BACSTE_03130</name>
</gene>
<reference evidence="1 2" key="1">
    <citation type="submission" date="2007-11" db="EMBL/GenBank/DDBJ databases">
        <title>Draft genome sequence of Bacteroides stercoris(ATCC 43183).</title>
        <authorList>
            <person name="Sudarsanam P."/>
            <person name="Ley R."/>
            <person name="Guruge J."/>
            <person name="Turnbaugh P.J."/>
            <person name="Mahowald M."/>
            <person name="Liep D."/>
            <person name="Gordon J."/>
        </authorList>
    </citation>
    <scope>NUCLEOTIDE SEQUENCE [LARGE SCALE GENOMIC DNA]</scope>
    <source>
        <strain evidence="1 2">ATCC 43183</strain>
    </source>
</reference>